<proteinExistence type="predicted"/>
<sequence>MLCWAPAVGLSLGSAAGSRVQTRFTAAMSAAPPPGTAPHAEDPDIPLALLKPECAWLGSSWARG</sequence>
<accession>A0A4Z2E2R7</accession>
<protein>
    <submittedName>
        <fullName evidence="1">Uncharacterized protein</fullName>
    </submittedName>
</protein>
<organism evidence="1 2">
    <name type="scientific">Liparis tanakae</name>
    <name type="common">Tanaka's snailfish</name>
    <dbReference type="NCBI Taxonomy" id="230148"/>
    <lineage>
        <taxon>Eukaryota</taxon>
        <taxon>Metazoa</taxon>
        <taxon>Chordata</taxon>
        <taxon>Craniata</taxon>
        <taxon>Vertebrata</taxon>
        <taxon>Euteleostomi</taxon>
        <taxon>Actinopterygii</taxon>
        <taxon>Neopterygii</taxon>
        <taxon>Teleostei</taxon>
        <taxon>Neoteleostei</taxon>
        <taxon>Acanthomorphata</taxon>
        <taxon>Eupercaria</taxon>
        <taxon>Perciformes</taxon>
        <taxon>Cottioidei</taxon>
        <taxon>Cottales</taxon>
        <taxon>Liparidae</taxon>
        <taxon>Liparis</taxon>
    </lineage>
</organism>
<comment type="caution">
    <text evidence="1">The sequence shown here is derived from an EMBL/GenBank/DDBJ whole genome shotgun (WGS) entry which is preliminary data.</text>
</comment>
<keyword evidence="2" id="KW-1185">Reference proteome</keyword>
<dbReference type="Proteomes" id="UP000314294">
    <property type="component" value="Unassembled WGS sequence"/>
</dbReference>
<gene>
    <name evidence="1" type="ORF">EYF80_066873</name>
</gene>
<evidence type="ECO:0000313" key="2">
    <source>
        <dbReference type="Proteomes" id="UP000314294"/>
    </source>
</evidence>
<dbReference type="EMBL" id="SRLO01020162">
    <property type="protein sequence ID" value="TNN23011.1"/>
    <property type="molecule type" value="Genomic_DNA"/>
</dbReference>
<name>A0A4Z2E2R7_9TELE</name>
<dbReference type="AlphaFoldDB" id="A0A4Z2E2R7"/>
<reference evidence="1 2" key="1">
    <citation type="submission" date="2019-03" db="EMBL/GenBank/DDBJ databases">
        <title>First draft genome of Liparis tanakae, snailfish: a comprehensive survey of snailfish specific genes.</title>
        <authorList>
            <person name="Kim W."/>
            <person name="Song I."/>
            <person name="Jeong J.-H."/>
            <person name="Kim D."/>
            <person name="Kim S."/>
            <person name="Ryu S."/>
            <person name="Song J.Y."/>
            <person name="Lee S.K."/>
        </authorList>
    </citation>
    <scope>NUCLEOTIDE SEQUENCE [LARGE SCALE GENOMIC DNA]</scope>
    <source>
        <tissue evidence="1">Muscle</tissue>
    </source>
</reference>
<evidence type="ECO:0000313" key="1">
    <source>
        <dbReference type="EMBL" id="TNN23011.1"/>
    </source>
</evidence>